<comment type="caution">
    <text evidence="2">The sequence shown here is derived from an EMBL/GenBank/DDBJ whole genome shotgun (WGS) entry which is preliminary data.</text>
</comment>
<keyword evidence="3" id="KW-1185">Reference proteome</keyword>
<sequence length="151" mass="17743">MSLYHFSKMGRRGKTWRQIHAFRVQIGDKIVMIDLDSEEKIQNKNDSDQSLKQMKKIIRKDQNSLEKIPLQSSESASSNDSETEYCSDSSCEFSDSNELFENFESNDSSFEFVDEQPEEQVVPFYVEFDDIDTIFPDFEPEWAIEFDEFAM</sequence>
<dbReference type="RefSeq" id="XP_068350633.1">
    <property type="nucleotide sequence ID" value="XM_068510735.1"/>
</dbReference>
<dbReference type="AlphaFoldDB" id="A0A1J4JEF7"/>
<gene>
    <name evidence="2" type="ORF">TRFO_36284</name>
</gene>
<name>A0A1J4JEF7_9EUKA</name>
<dbReference type="EMBL" id="MLAK01001112">
    <property type="protein sequence ID" value="OHS97496.1"/>
    <property type="molecule type" value="Genomic_DNA"/>
</dbReference>
<dbReference type="VEuPathDB" id="TrichDB:TRFO_36284"/>
<reference evidence="2" key="1">
    <citation type="submission" date="2016-10" db="EMBL/GenBank/DDBJ databases">
        <authorList>
            <person name="Benchimol M."/>
            <person name="Almeida L.G."/>
            <person name="Vasconcelos A.T."/>
            <person name="Perreira-Neves A."/>
            <person name="Rosa I.A."/>
            <person name="Tasca T."/>
            <person name="Bogo M.R."/>
            <person name="de Souza W."/>
        </authorList>
    </citation>
    <scope>NUCLEOTIDE SEQUENCE [LARGE SCALE GENOMIC DNA]</scope>
    <source>
        <strain evidence="2">K</strain>
    </source>
</reference>
<dbReference type="GeneID" id="94845439"/>
<organism evidence="2 3">
    <name type="scientific">Tritrichomonas foetus</name>
    <dbReference type="NCBI Taxonomy" id="1144522"/>
    <lineage>
        <taxon>Eukaryota</taxon>
        <taxon>Metamonada</taxon>
        <taxon>Parabasalia</taxon>
        <taxon>Tritrichomonadida</taxon>
        <taxon>Tritrichomonadidae</taxon>
        <taxon>Tritrichomonas</taxon>
    </lineage>
</organism>
<evidence type="ECO:0000313" key="3">
    <source>
        <dbReference type="Proteomes" id="UP000179807"/>
    </source>
</evidence>
<dbReference type="Proteomes" id="UP000179807">
    <property type="component" value="Unassembled WGS sequence"/>
</dbReference>
<evidence type="ECO:0000256" key="1">
    <source>
        <dbReference type="SAM" id="MobiDB-lite"/>
    </source>
</evidence>
<proteinExistence type="predicted"/>
<protein>
    <submittedName>
        <fullName evidence="2">Uncharacterized protein</fullName>
    </submittedName>
</protein>
<evidence type="ECO:0000313" key="2">
    <source>
        <dbReference type="EMBL" id="OHS97496.1"/>
    </source>
</evidence>
<feature type="region of interest" description="Disordered" evidence="1">
    <location>
        <begin position="64"/>
        <end position="90"/>
    </location>
</feature>
<accession>A0A1J4JEF7</accession>